<accession>A0A8F1SBG5</accession>
<dbReference type="Proteomes" id="UP000679129">
    <property type="component" value="Chromosome"/>
</dbReference>
<protein>
    <submittedName>
        <fullName evidence="2">Uncharacterized protein</fullName>
    </submittedName>
</protein>
<reference evidence="2" key="1">
    <citation type="submission" date="2021-06" db="EMBL/GenBank/DDBJ databases">
        <title>An adapted protocol for Saccharibacteria cultivation: two new species join this phylum of Candidate Phyla Radiations.</title>
        <authorList>
            <person name="Ibrahim A."/>
            <person name="Maatouk M."/>
            <person name="Zgheib R."/>
            <person name="Haddad G."/>
            <person name="Bou Khalil J."/>
            <person name="Raoult D."/>
            <person name="Bittar F."/>
        </authorList>
    </citation>
    <scope>NUCLEOTIDE SEQUENCE</scope>
    <source>
        <strain evidence="2">IHU1</strain>
    </source>
</reference>
<organism evidence="2 3">
    <name type="scientific">Candidatus Minimicrobia naudis</name>
    <dbReference type="NCBI Taxonomy" id="2841263"/>
    <lineage>
        <taxon>Bacteria</taxon>
        <taxon>Candidatus Saccharimonadota</taxon>
        <taxon>Candidatus Saccharimonadota incertae sedis</taxon>
        <taxon>Candidatus Minimicrobia</taxon>
    </lineage>
</organism>
<evidence type="ECO:0000313" key="2">
    <source>
        <dbReference type="EMBL" id="QWQ32524.1"/>
    </source>
</evidence>
<evidence type="ECO:0000256" key="1">
    <source>
        <dbReference type="SAM" id="Phobius"/>
    </source>
</evidence>
<gene>
    <name evidence="2" type="ORF">KOY48_01565</name>
</gene>
<proteinExistence type="predicted"/>
<evidence type="ECO:0000313" key="3">
    <source>
        <dbReference type="Proteomes" id="UP000679129"/>
    </source>
</evidence>
<name>A0A8F1SBG5_9BACT</name>
<feature type="transmembrane region" description="Helical" evidence="1">
    <location>
        <begin position="21"/>
        <end position="43"/>
    </location>
</feature>
<keyword evidence="1" id="KW-1133">Transmembrane helix</keyword>
<keyword evidence="1" id="KW-0472">Membrane</keyword>
<dbReference type="EMBL" id="CP076460">
    <property type="protein sequence ID" value="QWQ32524.1"/>
    <property type="molecule type" value="Genomic_DNA"/>
</dbReference>
<sequence length="93" mass="10656">MMKLDRRKNAVSIRGPFIVEAIMYGFIAAIIATVVGYGLLILAHDPMVKYGIPIDNLLNHLKMYGVLVFLEYDSGRRGNWRERHLGWLTHQIS</sequence>
<dbReference type="AlphaFoldDB" id="A0A8F1SBG5"/>
<dbReference type="KEGG" id="mnd:KOY48_01565"/>
<keyword evidence="3" id="KW-1185">Reference proteome</keyword>
<keyword evidence="1" id="KW-0812">Transmembrane</keyword>